<feature type="domain" description="Xylose isomerase-like TIM barrel" evidence="8">
    <location>
        <begin position="50"/>
        <end position="272"/>
    </location>
</feature>
<comment type="subcellular location">
    <subcellularLocation>
        <location evidence="1 7">Cytoplasm</location>
    </subcellularLocation>
</comment>
<reference evidence="9 10" key="1">
    <citation type="submission" date="2020-08" db="EMBL/GenBank/DDBJ databases">
        <title>Genomic Encyclopedia of Type Strains, Phase IV (KMG-IV): sequencing the most valuable type-strain genomes for metagenomic binning, comparative biology and taxonomic classification.</title>
        <authorList>
            <person name="Goeker M."/>
        </authorList>
    </citation>
    <scope>NUCLEOTIDE SEQUENCE [LARGE SCALE GENOMIC DNA]</scope>
    <source>
        <strain evidence="9 10">DSM 25024</strain>
    </source>
</reference>
<dbReference type="InterPro" id="IPR013022">
    <property type="entry name" value="Xyl_isomerase-like_TIM-brl"/>
</dbReference>
<dbReference type="Pfam" id="PF01261">
    <property type="entry name" value="AP_endonuc_2"/>
    <property type="match status" value="1"/>
</dbReference>
<evidence type="ECO:0000256" key="7">
    <source>
        <dbReference type="RuleBase" id="RU000610"/>
    </source>
</evidence>
<dbReference type="Gene3D" id="3.20.20.150">
    <property type="entry name" value="Divalent-metal-dependent TIM barrel enzymes"/>
    <property type="match status" value="1"/>
</dbReference>
<evidence type="ECO:0000256" key="1">
    <source>
        <dbReference type="ARBA" id="ARBA00004496"/>
    </source>
</evidence>
<dbReference type="GO" id="GO:0009045">
    <property type="term" value="F:xylose isomerase activity"/>
    <property type="evidence" value="ECO:0007669"/>
    <property type="project" value="UniProtKB-EC"/>
</dbReference>
<comment type="caution">
    <text evidence="9">The sequence shown here is derived from an EMBL/GenBank/DDBJ whole genome shotgun (WGS) entry which is preliminary data.</text>
</comment>
<keyword evidence="2" id="KW-0963">Cytoplasm</keyword>
<dbReference type="InterPro" id="IPR050312">
    <property type="entry name" value="IolE/XylAMocC-like"/>
</dbReference>
<dbReference type="GO" id="GO:0005737">
    <property type="term" value="C:cytoplasm"/>
    <property type="evidence" value="ECO:0007669"/>
    <property type="project" value="UniProtKB-SubCell"/>
</dbReference>
<dbReference type="Proteomes" id="UP000531216">
    <property type="component" value="Unassembled WGS sequence"/>
</dbReference>
<dbReference type="InterPro" id="IPR001998">
    <property type="entry name" value="Xylose_isomerase"/>
</dbReference>
<dbReference type="GO" id="GO:0042732">
    <property type="term" value="P:D-xylose metabolic process"/>
    <property type="evidence" value="ECO:0007669"/>
    <property type="project" value="UniProtKB-KW"/>
</dbReference>
<dbReference type="PRINTS" id="PR00688">
    <property type="entry name" value="XYLOSISMRASE"/>
</dbReference>
<keyword evidence="5 6" id="KW-0119">Carbohydrate metabolism</keyword>
<dbReference type="EC" id="5.3.1.5" evidence="6"/>
<evidence type="ECO:0000256" key="3">
    <source>
        <dbReference type="ARBA" id="ARBA00022723"/>
    </source>
</evidence>
<keyword evidence="4 6" id="KW-0413">Isomerase</keyword>
<accession>A0A7W6FX49</accession>
<dbReference type="GO" id="GO:0046872">
    <property type="term" value="F:metal ion binding"/>
    <property type="evidence" value="ECO:0007669"/>
    <property type="project" value="UniProtKB-KW"/>
</dbReference>
<evidence type="ECO:0000313" key="9">
    <source>
        <dbReference type="EMBL" id="MBB3937727.1"/>
    </source>
</evidence>
<dbReference type="EMBL" id="JACIDO010000011">
    <property type="protein sequence ID" value="MBB3937727.1"/>
    <property type="molecule type" value="Genomic_DNA"/>
</dbReference>
<comment type="similarity">
    <text evidence="6">Belongs to the xylose isomerase family.</text>
</comment>
<keyword evidence="10" id="KW-1185">Reference proteome</keyword>
<protein>
    <recommendedName>
        <fullName evidence="6">Xylose isomerase</fullName>
        <ecNumber evidence="6">5.3.1.5</ecNumber>
    </recommendedName>
</protein>
<dbReference type="AlphaFoldDB" id="A0A7W6FX49"/>
<keyword evidence="6" id="KW-0859">Xylose metabolism</keyword>
<dbReference type="PANTHER" id="PTHR12110">
    <property type="entry name" value="HYDROXYPYRUVATE ISOMERASE"/>
    <property type="match status" value="1"/>
</dbReference>
<evidence type="ECO:0000256" key="6">
    <source>
        <dbReference type="RuleBase" id="RU000609"/>
    </source>
</evidence>
<evidence type="ECO:0000259" key="8">
    <source>
        <dbReference type="Pfam" id="PF01261"/>
    </source>
</evidence>
<dbReference type="OrthoDB" id="9801426at2"/>
<name>A0A7W6FX49_9HYPH</name>
<comment type="catalytic activity">
    <reaction evidence="6">
        <text>alpha-D-xylose = alpha-D-xylulofuranose</text>
        <dbReference type="Rhea" id="RHEA:22816"/>
        <dbReference type="ChEBI" id="CHEBI:28518"/>
        <dbReference type="ChEBI" id="CHEBI:188998"/>
        <dbReference type="EC" id="5.3.1.5"/>
    </reaction>
</comment>
<keyword evidence="3 6" id="KW-0479">Metal-binding</keyword>
<comment type="subunit">
    <text evidence="7">Homotetramer.</text>
</comment>
<dbReference type="SUPFAM" id="SSF51658">
    <property type="entry name" value="Xylose isomerase-like"/>
    <property type="match status" value="1"/>
</dbReference>
<sequence>MSLSRFATRLNSFGSAPHLYWPDLSGKPTFMQMAERAATAKGLTDVDLNFPDHVKDDPASVGRRIRDLGLSVNGLAMRYYTNPAFKLGAFTNPDKAVRREAIDMTKRGVDAARAMSADLMTLWLGQDGFDYNFQLDYAEAWDLEIAGIREIAEHDPACQISIEYKPDEPRAHALLRDCATTLLAIGEIGAPNLGVTLDFAHALYAGEQPAYAAALIHRRSKLLGVHLNDGYAKRDDGLMVGAVHLRSTLELLRQIRRDGYRGALYFDTFPDASGLDPVAECETNIETVQRLLGVADRLDADNRLGEAQSRQDGVASQSIVNAAMIAAA</sequence>
<dbReference type="InterPro" id="IPR036237">
    <property type="entry name" value="Xyl_isomerase-like_sf"/>
</dbReference>
<gene>
    <name evidence="9" type="ORF">GGR05_003895</name>
</gene>
<proteinExistence type="inferred from homology"/>
<dbReference type="RefSeq" id="WP_090964712.1">
    <property type="nucleotide sequence ID" value="NZ_FOOA01000014.1"/>
</dbReference>
<evidence type="ECO:0000256" key="5">
    <source>
        <dbReference type="ARBA" id="ARBA00023277"/>
    </source>
</evidence>
<organism evidence="9 10">
    <name type="scientific">Aureimonas phyllosphaerae</name>
    <dbReference type="NCBI Taxonomy" id="1166078"/>
    <lineage>
        <taxon>Bacteria</taxon>
        <taxon>Pseudomonadati</taxon>
        <taxon>Pseudomonadota</taxon>
        <taxon>Alphaproteobacteria</taxon>
        <taxon>Hyphomicrobiales</taxon>
        <taxon>Aurantimonadaceae</taxon>
        <taxon>Aureimonas</taxon>
    </lineage>
</organism>
<evidence type="ECO:0000313" key="10">
    <source>
        <dbReference type="Proteomes" id="UP000531216"/>
    </source>
</evidence>
<dbReference type="PROSITE" id="PS51415">
    <property type="entry name" value="XYLOSE_ISOMERASE"/>
    <property type="match status" value="1"/>
</dbReference>
<evidence type="ECO:0000256" key="4">
    <source>
        <dbReference type="ARBA" id="ARBA00023235"/>
    </source>
</evidence>
<evidence type="ECO:0000256" key="2">
    <source>
        <dbReference type="ARBA" id="ARBA00022490"/>
    </source>
</evidence>